<dbReference type="InterPro" id="IPR013154">
    <property type="entry name" value="ADH-like_N"/>
</dbReference>
<dbReference type="InterPro" id="IPR013149">
    <property type="entry name" value="ADH-like_C"/>
</dbReference>
<dbReference type="Gene3D" id="3.40.50.720">
    <property type="entry name" value="NAD(P)-binding Rossmann-like Domain"/>
    <property type="match status" value="1"/>
</dbReference>
<dbReference type="Gene3D" id="3.90.180.10">
    <property type="entry name" value="Medium-chain alcohol dehydrogenases, catalytic domain"/>
    <property type="match status" value="1"/>
</dbReference>
<dbReference type="InterPro" id="IPR011032">
    <property type="entry name" value="GroES-like_sf"/>
</dbReference>
<organism evidence="2 3">
    <name type="scientific">Thelephora terrestris</name>
    <dbReference type="NCBI Taxonomy" id="56493"/>
    <lineage>
        <taxon>Eukaryota</taxon>
        <taxon>Fungi</taxon>
        <taxon>Dikarya</taxon>
        <taxon>Basidiomycota</taxon>
        <taxon>Agaricomycotina</taxon>
        <taxon>Agaricomycetes</taxon>
        <taxon>Thelephorales</taxon>
        <taxon>Thelephoraceae</taxon>
        <taxon>Thelephora</taxon>
    </lineage>
</organism>
<sequence length="352" mass="38267">MSGFEIPQTHRAVIVQTDTTIRTEERPIPAVGENEILVKVSAIAVNPTDWKHARRINNPGTILGCDFSGIVVQAGQGLRVPVKVGDKVAASLRGGVDKERGAFAEYVKVSADLAWIIPEGTYTFEEAATIGIPLYTSVIALYGPNSLKLPQPGDANPPAPGTWLFVYGGSSSVGQYAIQLAKLSGYKVITTASKRNHELVESLGADLVFDYNDPDVVHRIKKATDNDIHLVFDTISEDYTYPIILGSVAGEKPAKISVLHKPNPEFAEQREDVQWLETFIFTAYGPTVNTKDDEEERAVLSTFLWEKLPGLVTGGLKPNVIKKFDGGLDNVEAALDYLVQGKASGEKIVYTI</sequence>
<dbReference type="SUPFAM" id="SSF50129">
    <property type="entry name" value="GroES-like"/>
    <property type="match status" value="1"/>
</dbReference>
<dbReference type="InterPro" id="IPR047122">
    <property type="entry name" value="Trans-enoyl_RdTase-like"/>
</dbReference>
<dbReference type="InterPro" id="IPR036291">
    <property type="entry name" value="NAD(P)-bd_dom_sf"/>
</dbReference>
<reference evidence="2" key="2">
    <citation type="submission" date="2020-11" db="EMBL/GenBank/DDBJ databases">
        <authorList>
            <consortium name="DOE Joint Genome Institute"/>
            <person name="Kuo A."/>
            <person name="Miyauchi S."/>
            <person name="Kiss E."/>
            <person name="Drula E."/>
            <person name="Kohler A."/>
            <person name="Sanchez-Garcia M."/>
            <person name="Andreopoulos B."/>
            <person name="Barry K.W."/>
            <person name="Bonito G."/>
            <person name="Buee M."/>
            <person name="Carver A."/>
            <person name="Chen C."/>
            <person name="Cichocki N."/>
            <person name="Clum A."/>
            <person name="Culley D."/>
            <person name="Crous P.W."/>
            <person name="Fauchery L."/>
            <person name="Girlanda M."/>
            <person name="Hayes R."/>
            <person name="Keri Z."/>
            <person name="Labutti K."/>
            <person name="Lipzen A."/>
            <person name="Lombard V."/>
            <person name="Magnuson J."/>
            <person name="Maillard F."/>
            <person name="Morin E."/>
            <person name="Murat C."/>
            <person name="Nolan M."/>
            <person name="Ohm R."/>
            <person name="Pangilinan J."/>
            <person name="Pereira M."/>
            <person name="Perotto S."/>
            <person name="Peter M."/>
            <person name="Riley R."/>
            <person name="Sitrit Y."/>
            <person name="Stielow B."/>
            <person name="Szollosi G."/>
            <person name="Zifcakova L."/>
            <person name="Stursova M."/>
            <person name="Spatafora J.W."/>
            <person name="Tedersoo L."/>
            <person name="Vaario L.-M."/>
            <person name="Yamada A."/>
            <person name="Yan M."/>
            <person name="Wang P."/>
            <person name="Xu J."/>
            <person name="Bruns T."/>
            <person name="Baldrian P."/>
            <person name="Vilgalys R."/>
            <person name="Henrissat B."/>
            <person name="Grigoriev I.V."/>
            <person name="Hibbett D."/>
            <person name="Nagy L.G."/>
            <person name="Martin F.M."/>
        </authorList>
    </citation>
    <scope>NUCLEOTIDE SEQUENCE</scope>
    <source>
        <strain evidence="2">UH-Tt-Lm1</strain>
    </source>
</reference>
<protein>
    <submittedName>
        <fullName evidence="2">GroES-like protein</fullName>
    </submittedName>
</protein>
<dbReference type="SMART" id="SM00829">
    <property type="entry name" value="PKS_ER"/>
    <property type="match status" value="1"/>
</dbReference>
<keyword evidence="3" id="KW-1185">Reference proteome</keyword>
<evidence type="ECO:0000259" key="1">
    <source>
        <dbReference type="SMART" id="SM00829"/>
    </source>
</evidence>
<proteinExistence type="predicted"/>
<name>A0A9P6HCL3_9AGAM</name>
<feature type="domain" description="Enoyl reductase (ER)" evidence="1">
    <location>
        <begin position="16"/>
        <end position="349"/>
    </location>
</feature>
<dbReference type="SUPFAM" id="SSF51735">
    <property type="entry name" value="NAD(P)-binding Rossmann-fold domains"/>
    <property type="match status" value="1"/>
</dbReference>
<dbReference type="PANTHER" id="PTHR45348:SF2">
    <property type="entry name" value="ZINC-TYPE ALCOHOL DEHYDROGENASE-LIKE PROTEIN C2E1P3.01"/>
    <property type="match status" value="1"/>
</dbReference>
<dbReference type="GO" id="GO:0016651">
    <property type="term" value="F:oxidoreductase activity, acting on NAD(P)H"/>
    <property type="evidence" value="ECO:0007669"/>
    <property type="project" value="InterPro"/>
</dbReference>
<dbReference type="Pfam" id="PF08240">
    <property type="entry name" value="ADH_N"/>
    <property type="match status" value="1"/>
</dbReference>
<dbReference type="PANTHER" id="PTHR45348">
    <property type="entry name" value="HYPOTHETICAL OXIDOREDUCTASE (EUROFUNG)"/>
    <property type="match status" value="1"/>
</dbReference>
<dbReference type="Pfam" id="PF00107">
    <property type="entry name" value="ADH_zinc_N"/>
    <property type="match status" value="1"/>
</dbReference>
<dbReference type="AlphaFoldDB" id="A0A9P6HCL3"/>
<dbReference type="OrthoDB" id="10257049at2759"/>
<gene>
    <name evidence="2" type="ORF">BJ322DRAFT_1068541</name>
</gene>
<comment type="caution">
    <text evidence="2">The sequence shown here is derived from an EMBL/GenBank/DDBJ whole genome shotgun (WGS) entry which is preliminary data.</text>
</comment>
<dbReference type="CDD" id="cd08249">
    <property type="entry name" value="enoyl_reductase_like"/>
    <property type="match status" value="1"/>
</dbReference>
<reference evidence="2" key="1">
    <citation type="journal article" date="2020" name="Nat. Commun.">
        <title>Large-scale genome sequencing of mycorrhizal fungi provides insights into the early evolution of symbiotic traits.</title>
        <authorList>
            <person name="Miyauchi S."/>
            <person name="Kiss E."/>
            <person name="Kuo A."/>
            <person name="Drula E."/>
            <person name="Kohler A."/>
            <person name="Sanchez-Garcia M."/>
            <person name="Morin E."/>
            <person name="Andreopoulos B."/>
            <person name="Barry K.W."/>
            <person name="Bonito G."/>
            <person name="Buee M."/>
            <person name="Carver A."/>
            <person name="Chen C."/>
            <person name="Cichocki N."/>
            <person name="Clum A."/>
            <person name="Culley D."/>
            <person name="Crous P.W."/>
            <person name="Fauchery L."/>
            <person name="Girlanda M."/>
            <person name="Hayes R.D."/>
            <person name="Keri Z."/>
            <person name="LaButti K."/>
            <person name="Lipzen A."/>
            <person name="Lombard V."/>
            <person name="Magnuson J."/>
            <person name="Maillard F."/>
            <person name="Murat C."/>
            <person name="Nolan M."/>
            <person name="Ohm R.A."/>
            <person name="Pangilinan J."/>
            <person name="Pereira M.F."/>
            <person name="Perotto S."/>
            <person name="Peter M."/>
            <person name="Pfister S."/>
            <person name="Riley R."/>
            <person name="Sitrit Y."/>
            <person name="Stielow J.B."/>
            <person name="Szollosi G."/>
            <person name="Zifcakova L."/>
            <person name="Stursova M."/>
            <person name="Spatafora J.W."/>
            <person name="Tedersoo L."/>
            <person name="Vaario L.M."/>
            <person name="Yamada A."/>
            <person name="Yan M."/>
            <person name="Wang P."/>
            <person name="Xu J."/>
            <person name="Bruns T."/>
            <person name="Baldrian P."/>
            <person name="Vilgalys R."/>
            <person name="Dunand C."/>
            <person name="Henrissat B."/>
            <person name="Grigoriev I.V."/>
            <person name="Hibbett D."/>
            <person name="Nagy L.G."/>
            <person name="Martin F.M."/>
        </authorList>
    </citation>
    <scope>NUCLEOTIDE SEQUENCE</scope>
    <source>
        <strain evidence="2">UH-Tt-Lm1</strain>
    </source>
</reference>
<dbReference type="Proteomes" id="UP000736335">
    <property type="component" value="Unassembled WGS sequence"/>
</dbReference>
<dbReference type="InterPro" id="IPR020843">
    <property type="entry name" value="ER"/>
</dbReference>
<evidence type="ECO:0000313" key="2">
    <source>
        <dbReference type="EMBL" id="KAF9784084.1"/>
    </source>
</evidence>
<evidence type="ECO:0000313" key="3">
    <source>
        <dbReference type="Proteomes" id="UP000736335"/>
    </source>
</evidence>
<accession>A0A9P6HCL3</accession>
<dbReference type="EMBL" id="WIUZ02000009">
    <property type="protein sequence ID" value="KAF9784084.1"/>
    <property type="molecule type" value="Genomic_DNA"/>
</dbReference>